<organism evidence="7 8">
    <name type="scientific">Afifella marina DSM 2698</name>
    <dbReference type="NCBI Taxonomy" id="1120955"/>
    <lineage>
        <taxon>Bacteria</taxon>
        <taxon>Pseudomonadati</taxon>
        <taxon>Pseudomonadota</taxon>
        <taxon>Alphaproteobacteria</taxon>
        <taxon>Hyphomicrobiales</taxon>
        <taxon>Afifellaceae</taxon>
        <taxon>Afifella</taxon>
    </lineage>
</organism>
<dbReference type="Pfam" id="PF21076">
    <property type="entry name" value="GDH_ACT2"/>
    <property type="match status" value="1"/>
</dbReference>
<evidence type="ECO:0000256" key="1">
    <source>
        <dbReference type="ARBA" id="ARBA00023002"/>
    </source>
</evidence>
<dbReference type="Pfam" id="PF21075">
    <property type="entry name" value="GDH_ACT1"/>
    <property type="match status" value="1"/>
</dbReference>
<reference evidence="7 8" key="1">
    <citation type="submission" date="2016-10" db="EMBL/GenBank/DDBJ databases">
        <authorList>
            <person name="de Groot N.N."/>
        </authorList>
    </citation>
    <scope>NUCLEOTIDE SEQUENCE [LARGE SCALE GENOMIC DNA]</scope>
    <source>
        <strain evidence="7 8">DSM 2698</strain>
    </source>
</reference>
<feature type="domain" description="NAD-glutamate dehydrogenase N-terminal ACT1" evidence="4">
    <location>
        <begin position="37"/>
        <end position="180"/>
    </location>
</feature>
<dbReference type="InterPro" id="IPR049058">
    <property type="entry name" value="NAD_Glu_DH_HM2"/>
</dbReference>
<dbReference type="PANTHER" id="PTHR43403:SF1">
    <property type="entry name" value="NAD-SPECIFIC GLUTAMATE DEHYDROGENASE"/>
    <property type="match status" value="1"/>
</dbReference>
<dbReference type="Pfam" id="PF21079">
    <property type="entry name" value="GDH_HM2"/>
    <property type="match status" value="1"/>
</dbReference>
<evidence type="ECO:0000259" key="3">
    <source>
        <dbReference type="Pfam" id="PF21074"/>
    </source>
</evidence>
<dbReference type="InterPro" id="IPR046346">
    <property type="entry name" value="Aminoacid_DH-like_N_sf"/>
</dbReference>
<proteinExistence type="predicted"/>
<dbReference type="RefSeq" id="WP_092813070.1">
    <property type="nucleotide sequence ID" value="NZ_FMVW01000005.1"/>
</dbReference>
<dbReference type="Gene3D" id="3.40.50.720">
    <property type="entry name" value="NAD(P)-binding Rossmann-like Domain"/>
    <property type="match status" value="1"/>
</dbReference>
<dbReference type="Pfam" id="PF21078">
    <property type="entry name" value="GDH_HM3"/>
    <property type="match status" value="1"/>
</dbReference>
<evidence type="ECO:0000259" key="2">
    <source>
        <dbReference type="Pfam" id="PF05088"/>
    </source>
</evidence>
<evidence type="ECO:0000259" key="6">
    <source>
        <dbReference type="Pfam" id="PF21077"/>
    </source>
</evidence>
<dbReference type="GO" id="GO:0006538">
    <property type="term" value="P:L-glutamate catabolic process"/>
    <property type="evidence" value="ECO:0007669"/>
    <property type="project" value="InterPro"/>
</dbReference>
<gene>
    <name evidence="7" type="ORF">SAMN03080610_02370</name>
</gene>
<evidence type="ECO:0000313" key="7">
    <source>
        <dbReference type="EMBL" id="SCZ38980.1"/>
    </source>
</evidence>
<feature type="domain" description="NAD-specific glutamate dehydrogenase C-terminal" evidence="3">
    <location>
        <begin position="1277"/>
        <end position="1609"/>
    </location>
</feature>
<dbReference type="Pfam" id="PF05088">
    <property type="entry name" value="Bac_GDH_CD"/>
    <property type="match status" value="1"/>
</dbReference>
<dbReference type="PANTHER" id="PTHR43403">
    <property type="entry name" value="NAD-SPECIFIC GLUTAMATE DEHYDROGENASE"/>
    <property type="match status" value="1"/>
</dbReference>
<evidence type="ECO:0000259" key="5">
    <source>
        <dbReference type="Pfam" id="PF21076"/>
    </source>
</evidence>
<dbReference type="InterPro" id="IPR049059">
    <property type="entry name" value="NAD_Glu_DH_HM1"/>
</dbReference>
<dbReference type="PIRSF" id="PIRSF036761">
    <property type="entry name" value="GDH_Mll4104"/>
    <property type="match status" value="1"/>
</dbReference>
<evidence type="ECO:0000313" key="8">
    <source>
        <dbReference type="Proteomes" id="UP000199347"/>
    </source>
</evidence>
<dbReference type="InterPro" id="IPR048381">
    <property type="entry name" value="GDH_C"/>
</dbReference>
<feature type="domain" description="NAD-glutamate dehydrogenase catalytic" evidence="2">
    <location>
        <begin position="740"/>
        <end position="1231"/>
    </location>
</feature>
<dbReference type="Pfam" id="PF21073">
    <property type="entry name" value="GDH_HM1"/>
    <property type="match status" value="1"/>
</dbReference>
<dbReference type="InterPro" id="IPR049064">
    <property type="entry name" value="NAD_Glu_DH_ACT3"/>
</dbReference>
<dbReference type="EMBL" id="FMVW01000005">
    <property type="protein sequence ID" value="SCZ38980.1"/>
    <property type="molecule type" value="Genomic_DNA"/>
</dbReference>
<name>A0A1G5NQM3_AFIMA</name>
<dbReference type="InterPro" id="IPR028971">
    <property type="entry name" value="NAD-GDH_cat"/>
</dbReference>
<dbReference type="Proteomes" id="UP000199347">
    <property type="component" value="Unassembled WGS sequence"/>
</dbReference>
<dbReference type="SUPFAM" id="SSF53223">
    <property type="entry name" value="Aminoacid dehydrogenase-like, N-terminal domain"/>
    <property type="match status" value="1"/>
</dbReference>
<dbReference type="GO" id="GO:0004352">
    <property type="term" value="F:glutamate dehydrogenase (NAD+) activity"/>
    <property type="evidence" value="ECO:0007669"/>
    <property type="project" value="InterPro"/>
</dbReference>
<dbReference type="SUPFAM" id="SSF51735">
    <property type="entry name" value="NAD(P)-binding Rossmann-fold domains"/>
    <property type="match status" value="1"/>
</dbReference>
<dbReference type="OrthoDB" id="9758052at2"/>
<dbReference type="GO" id="GO:0004069">
    <property type="term" value="F:L-aspartate:2-oxoglutarate aminotransferase activity"/>
    <property type="evidence" value="ECO:0007669"/>
    <property type="project" value="InterPro"/>
</dbReference>
<evidence type="ECO:0000259" key="4">
    <source>
        <dbReference type="Pfam" id="PF21075"/>
    </source>
</evidence>
<dbReference type="InterPro" id="IPR007780">
    <property type="entry name" value="NAD_Glu_DH_bac"/>
</dbReference>
<dbReference type="InterPro" id="IPR024727">
    <property type="entry name" value="NAD_Glu_DH_N_ACT1"/>
</dbReference>
<keyword evidence="8" id="KW-1185">Reference proteome</keyword>
<feature type="domain" description="NAD-glutamate dehydrogenase ACT2" evidence="5">
    <location>
        <begin position="411"/>
        <end position="502"/>
    </location>
</feature>
<sequence length="1636" mass="181186">MPDRYEPEKKKRIEDATARLEAEAEEAGIDAAPLKRFAEIFFAHAAGEDITVYPAESLAGIAKAAFAFIAQRDANVPKVSLRDIDAADERGRPVTAIDIVGKNRPFIFDSVLGEIQAAGQPIHLVLHPIFEVSRDEAGRLIEFAAAGAESKGRPNRESFLHIEIARLPDEAAKSELAASLKRLLQEVRVATEDWRAMRDRLRMAIRDYRVDPPELDEDELEEAIALLEWLEDDNFTFLGTREFTYEQDSGGALDHAHGEGLGLLRDPEVKVLRRGTELVTMTPQIQEFLMSPEPLIIMKANVRARVHRRDHMDYIGVKIFDDHNRVTGELRVVGLFTSSAFTRSVQSIPYIRRKVDQILKRAGFDPFSHSGRTLLNILESFPRTELFQADLSTLYDQAMAVLHLQERPRVRALSRADKFGRFVSVLVYVPRDHYSSDIRAKIGEALAEMYDGRISAAYPAFPEGHLARVHFIVAREARDPETAPVDPDQGEVEARIRAITRTFEDGLREALANAFPQRTELFGEYREAFGREYQAAFTPQDAVEDIRIGRELSDRSVIAAHFHRRIAGGLRRTALRFHHLEAPIPLSRRVPLLENLGFAVVNERTYLVRPATGSAVYIHDMTLAAKDEAGSGEVDPVGDAASRLQEAISAVWAGRADNDGFNALVLSAGITWREAALLRTIGRYLRQTQLPYSLDYIWHTLGRNALLARLLVDRFRARFDPTIEDREAAEADAEKALDGPLDRVDSLDEDTILRAYRAVILATKRTDYFQRDAAGAPPLAITIKLKPRDLAFLTPPRPFREIFVHSPQVEGVHMRFGPVARGGLRWSDRPQDFRVEVLGLVKAQQVKNAVIVPVGAKGGFFPRLLPAEGSREEIFEAGRDAYVAFVDRLLALTDDLEGDEVIPPEDVVRHDEDDPYLVVAADKGTATFSDTANAVSEAHGFWLGDAFASGGSAGYDHKEMGITARGAWEAVKRHFREVDHDIQSEPFTVAGVGDMSGDVFGNGMLLSRSIRLVAAFDHRDIFIDPDPDLEASFKERQRLFELPRSSWKDYDTSLVSKGGGVFSRHDKTVPLSPEICALLGLSGTSARPNEVIRAILKAQVDLLWFGGIGTYVRAPHESDAEVGDKTNDQIRVTSAEVGARVVGEGANLGMTPQARVDYGLRGGRCNSDAIDNSGGVNSSDLEVNIKIALAPSLRSGKLELEERNRCLAAMTDQVADLVLRNNIQQTLAISLEQMRGLDALANQARFMNELEAAGRLDRAVEVLPDNSTLSERQAQRRPLTRAEIGVLLSYAKIVLFDELVASDIPDDEYLARELFRYFPENMQERFGDEISGHRLRREIIATQLANSLINRGGPTAIVRLRDRTGATPADITRAYTAVRDAFSMQRLHAELEALDNKIGGQLQLELYLRVQDVLLDRIGWFLRNVDLRSGIGAVVERFQETLEALRQLLPDLLPEFAANAVKSRKAWLVEAGVPDELAEELAILPELANAIDVALIAERCDRPIEAAAAAYFEVADRFCFSRLEAMILAVESPDYYENLATEKARDQLASAHRVLALDVLSYANGGFPDVSAWEAEYGRNVSATASRVAVILADGRATTAKATVAASLLAELAEQQADLAGRLPSSKINAGSGEGL</sequence>
<dbReference type="Pfam" id="PF21074">
    <property type="entry name" value="GDH_C"/>
    <property type="match status" value="1"/>
</dbReference>
<dbReference type="InterPro" id="IPR036291">
    <property type="entry name" value="NAD(P)-bd_dom_sf"/>
</dbReference>
<protein>
    <submittedName>
        <fullName evidence="7">Glutamate dehydrogenase</fullName>
    </submittedName>
</protein>
<feature type="domain" description="NAD-glutamate dehydrogenase ACT3" evidence="6">
    <location>
        <begin position="559"/>
        <end position="628"/>
    </location>
</feature>
<keyword evidence="1" id="KW-0560">Oxidoreductase</keyword>
<accession>A0A1G5NQM3</accession>
<dbReference type="InterPro" id="IPR049062">
    <property type="entry name" value="NAD_Glu_DH_ACT2"/>
</dbReference>
<dbReference type="STRING" id="1120955.SAMN03080610_02370"/>
<dbReference type="Pfam" id="PF21077">
    <property type="entry name" value="GDH_ACT3"/>
    <property type="match status" value="1"/>
</dbReference>
<dbReference type="InterPro" id="IPR049056">
    <property type="entry name" value="NAD_Glu_DH_HM3"/>
</dbReference>